<comment type="caution">
    <text evidence="2">The sequence shown here is derived from an EMBL/GenBank/DDBJ whole genome shotgun (WGS) entry which is preliminary data.</text>
</comment>
<accession>A0ABU0G8W0</accession>
<dbReference type="EMBL" id="JAUSUW010000006">
    <property type="protein sequence ID" value="MDQ0421508.1"/>
    <property type="molecule type" value="Genomic_DNA"/>
</dbReference>
<keyword evidence="1" id="KW-0732">Signal</keyword>
<dbReference type="Pfam" id="PF10016">
    <property type="entry name" value="DUF2259"/>
    <property type="match status" value="1"/>
</dbReference>
<keyword evidence="3" id="KW-1185">Reference proteome</keyword>
<organism evidence="2 3">
    <name type="scientific">Peteryoungia aggregata LMG 23059</name>
    <dbReference type="NCBI Taxonomy" id="1368425"/>
    <lineage>
        <taxon>Bacteria</taxon>
        <taxon>Pseudomonadati</taxon>
        <taxon>Pseudomonadota</taxon>
        <taxon>Alphaproteobacteria</taxon>
        <taxon>Hyphomicrobiales</taxon>
        <taxon>Rhizobiaceae</taxon>
        <taxon>Peteryoungia</taxon>
    </lineage>
</organism>
<evidence type="ECO:0000313" key="2">
    <source>
        <dbReference type="EMBL" id="MDQ0421508.1"/>
    </source>
</evidence>
<feature type="signal peptide" evidence="1">
    <location>
        <begin position="1"/>
        <end position="20"/>
    </location>
</feature>
<protein>
    <submittedName>
        <fullName evidence="2">Secreted protein</fullName>
    </submittedName>
</protein>
<dbReference type="InterPro" id="IPR018725">
    <property type="entry name" value="DUF2259_secreted"/>
</dbReference>
<proteinExistence type="predicted"/>
<dbReference type="Proteomes" id="UP001238496">
    <property type="component" value="Unassembled WGS sequence"/>
</dbReference>
<sequence length="239" mass="25966">MRITLSAIALVLLTATAVSAGDVAEMRPIGFSPDGRFFAFEQFGQQDGSGFAYAEIQVIDTQTDAYVPGTPVSVLIRREEASVGEARRDSLAQAKTILDIRKIGDDPGFLVALSPIGELAEQVRELRYQAFPSFYISDGIHRLSLEEFGAEGLELCRSMKVDVQGFALSLADDKKPDTRREVYRDKSVPKSRNCPSAYAIGGVVTPAMGSPAPHMVMIQVVSLGFEGNNLRWLAVPVKP</sequence>
<dbReference type="RefSeq" id="WP_307373129.1">
    <property type="nucleotide sequence ID" value="NZ_JAUSUW010000006.1"/>
</dbReference>
<feature type="chain" id="PRO_5046824378" evidence="1">
    <location>
        <begin position="21"/>
        <end position="239"/>
    </location>
</feature>
<reference evidence="2 3" key="1">
    <citation type="submission" date="2023-07" db="EMBL/GenBank/DDBJ databases">
        <title>Genomic Encyclopedia of Type Strains, Phase IV (KMG-IV): sequencing the most valuable type-strain genomes for metagenomic binning, comparative biology and taxonomic classification.</title>
        <authorList>
            <person name="Goeker M."/>
        </authorList>
    </citation>
    <scope>NUCLEOTIDE SEQUENCE [LARGE SCALE GENOMIC DNA]</scope>
    <source>
        <strain evidence="2 3">DSM 1111</strain>
    </source>
</reference>
<gene>
    <name evidence="2" type="ORF">J2045_002544</name>
</gene>
<evidence type="ECO:0000313" key="3">
    <source>
        <dbReference type="Proteomes" id="UP001238496"/>
    </source>
</evidence>
<name>A0ABU0G8W0_9HYPH</name>
<evidence type="ECO:0000256" key="1">
    <source>
        <dbReference type="SAM" id="SignalP"/>
    </source>
</evidence>